<name>A0A7E4UYG3_PANRE</name>
<keyword evidence="1" id="KW-1185">Reference proteome</keyword>
<proteinExistence type="predicted"/>
<sequence length="190" mass="21100">MPSGEEKCPTPVVSWPWPQGNCQPMIPVSHALDLRKAVPLGAHGVIYGDGGCRRLFLATKDLLRPSIASEERGLPIFGMALFGGVNVDGMAWPEEPTIDGAKNVDWTRVTMAQMGFRWHWQRETASSGSREEVIRHLGELVSGHKLNRLNWMGCVSRKPIIQDSGRDVDGLDDRVLEGNGFFMQSNEFNN</sequence>
<protein>
    <submittedName>
        <fullName evidence="2">COesterase domain-containing protein</fullName>
    </submittedName>
</protein>
<dbReference type="WBParaSite" id="Pan_g14106.t2">
    <property type="protein sequence ID" value="Pan_g14106.t2"/>
    <property type="gene ID" value="Pan_g14106"/>
</dbReference>
<evidence type="ECO:0000313" key="1">
    <source>
        <dbReference type="Proteomes" id="UP000492821"/>
    </source>
</evidence>
<organism evidence="1 2">
    <name type="scientific">Panagrellus redivivus</name>
    <name type="common">Microworm</name>
    <dbReference type="NCBI Taxonomy" id="6233"/>
    <lineage>
        <taxon>Eukaryota</taxon>
        <taxon>Metazoa</taxon>
        <taxon>Ecdysozoa</taxon>
        <taxon>Nematoda</taxon>
        <taxon>Chromadorea</taxon>
        <taxon>Rhabditida</taxon>
        <taxon>Tylenchina</taxon>
        <taxon>Panagrolaimomorpha</taxon>
        <taxon>Panagrolaimoidea</taxon>
        <taxon>Panagrolaimidae</taxon>
        <taxon>Panagrellus</taxon>
    </lineage>
</organism>
<reference evidence="2" key="2">
    <citation type="submission" date="2020-10" db="UniProtKB">
        <authorList>
            <consortium name="WormBaseParasite"/>
        </authorList>
    </citation>
    <scope>IDENTIFICATION</scope>
</reference>
<dbReference type="Proteomes" id="UP000492821">
    <property type="component" value="Unassembled WGS sequence"/>
</dbReference>
<reference evidence="1" key="1">
    <citation type="journal article" date="2013" name="Genetics">
        <title>The draft genome and transcriptome of Panagrellus redivivus are shaped by the harsh demands of a free-living lifestyle.</title>
        <authorList>
            <person name="Srinivasan J."/>
            <person name="Dillman A.R."/>
            <person name="Macchietto M.G."/>
            <person name="Heikkinen L."/>
            <person name="Lakso M."/>
            <person name="Fracchia K.M."/>
            <person name="Antoshechkin I."/>
            <person name="Mortazavi A."/>
            <person name="Wong G."/>
            <person name="Sternberg P.W."/>
        </authorList>
    </citation>
    <scope>NUCLEOTIDE SEQUENCE [LARGE SCALE GENOMIC DNA]</scope>
    <source>
        <strain evidence="1">MT8872</strain>
    </source>
</reference>
<dbReference type="AlphaFoldDB" id="A0A7E4UYG3"/>
<evidence type="ECO:0000313" key="2">
    <source>
        <dbReference type="WBParaSite" id="Pan_g14106.t2"/>
    </source>
</evidence>
<accession>A0A7E4UYG3</accession>